<dbReference type="Proteomes" id="UP000515917">
    <property type="component" value="Chromosome"/>
</dbReference>
<protein>
    <submittedName>
        <fullName evidence="1">Uncharacterized protein</fullName>
    </submittedName>
</protein>
<evidence type="ECO:0000313" key="1">
    <source>
        <dbReference type="EMBL" id="QBC42663.1"/>
    </source>
</evidence>
<organism evidence="1 2">
    <name type="scientific">Iodobacter fluviatilis</name>
    <dbReference type="NCBI Taxonomy" id="537"/>
    <lineage>
        <taxon>Bacteria</taxon>
        <taxon>Pseudomonadati</taxon>
        <taxon>Pseudomonadota</taxon>
        <taxon>Betaproteobacteria</taxon>
        <taxon>Neisseriales</taxon>
        <taxon>Chitinibacteraceae</taxon>
        <taxon>Iodobacter</taxon>
    </lineage>
</organism>
<dbReference type="KEGG" id="ifl:C1H71_03220"/>
<sequence length="260" mass="28650">MSPLWIEHSAWLAGNKLTLASQPRLQKADKQWLSQDIDSQSAALSLQQLLAARPASSISTLNVLLSGDWVRYGVLPWQDGLYQPDDWQAYARLIFAQQFGSNADGWRVCINPAGFGQSRLACAMDESIYQIVLELAKNNKTRLQSVQPLLSSVIAQYRRQLIATEFALVVTENDSLCCAFWQNEAWQGVISLPINQDSEALHDGGMAALLRQAAMLAQVSLPTQIYISSSAHSLARLSLLGCEVAYLGSVHPLFTEWASA</sequence>
<dbReference type="RefSeq" id="WP_130105281.1">
    <property type="nucleotide sequence ID" value="NZ_CP025781.1"/>
</dbReference>
<name>A0A7G3G6M9_9NEIS</name>
<dbReference type="EMBL" id="CP025781">
    <property type="protein sequence ID" value="QBC42663.1"/>
    <property type="molecule type" value="Genomic_DNA"/>
</dbReference>
<accession>A0A7G3G6M9</accession>
<dbReference type="AlphaFoldDB" id="A0A7G3G6M9"/>
<keyword evidence="2" id="KW-1185">Reference proteome</keyword>
<evidence type="ECO:0000313" key="2">
    <source>
        <dbReference type="Proteomes" id="UP000515917"/>
    </source>
</evidence>
<proteinExistence type="predicted"/>
<reference evidence="1 2" key="1">
    <citation type="submission" date="2018-01" db="EMBL/GenBank/DDBJ databases">
        <title>Genome sequence of Iodobacter sp. strain PCH194 isolated from Indian Trans-Himalaya.</title>
        <authorList>
            <person name="Kumar V."/>
            <person name="Thakur V."/>
            <person name="Kumar S."/>
            <person name="Singh D."/>
        </authorList>
    </citation>
    <scope>NUCLEOTIDE SEQUENCE [LARGE SCALE GENOMIC DNA]</scope>
    <source>
        <strain evidence="1 2">PCH194</strain>
    </source>
</reference>
<gene>
    <name evidence="1" type="ORF">C1H71_03220</name>
</gene>